<name>A0ABS2NJC7_9BACI</name>
<organism evidence="1 2">
    <name type="scientific">Rossellomorea pakistanensis</name>
    <dbReference type="NCBI Taxonomy" id="992288"/>
    <lineage>
        <taxon>Bacteria</taxon>
        <taxon>Bacillati</taxon>
        <taxon>Bacillota</taxon>
        <taxon>Bacilli</taxon>
        <taxon>Bacillales</taxon>
        <taxon>Bacillaceae</taxon>
        <taxon>Rossellomorea</taxon>
    </lineage>
</organism>
<dbReference type="RefSeq" id="WP_205175238.1">
    <property type="nucleotide sequence ID" value="NZ_JAFBDZ010000006.1"/>
</dbReference>
<sequence length="72" mass="7987">MDNKLGVVSFVRNNQNCMVMLASNRSEDLLGESAELKARSFAKQNGFSRLIDATDVMASIGNGKCCRSYYFI</sequence>
<protein>
    <submittedName>
        <fullName evidence="1">Uncharacterized protein</fullName>
    </submittedName>
</protein>
<dbReference type="EMBL" id="JAFBDZ010000006">
    <property type="protein sequence ID" value="MBM7587964.1"/>
    <property type="molecule type" value="Genomic_DNA"/>
</dbReference>
<reference evidence="1 2" key="1">
    <citation type="submission" date="2021-01" db="EMBL/GenBank/DDBJ databases">
        <title>Genomic Encyclopedia of Type Strains, Phase IV (KMG-IV): sequencing the most valuable type-strain genomes for metagenomic binning, comparative biology and taxonomic classification.</title>
        <authorList>
            <person name="Goeker M."/>
        </authorList>
    </citation>
    <scope>NUCLEOTIDE SEQUENCE [LARGE SCALE GENOMIC DNA]</scope>
    <source>
        <strain evidence="1 2">DSM 24834</strain>
    </source>
</reference>
<accession>A0ABS2NJC7</accession>
<comment type="caution">
    <text evidence="1">The sequence shown here is derived from an EMBL/GenBank/DDBJ whole genome shotgun (WGS) entry which is preliminary data.</text>
</comment>
<proteinExistence type="predicted"/>
<keyword evidence="2" id="KW-1185">Reference proteome</keyword>
<evidence type="ECO:0000313" key="1">
    <source>
        <dbReference type="EMBL" id="MBM7587964.1"/>
    </source>
</evidence>
<gene>
    <name evidence="1" type="ORF">JOC86_004539</name>
</gene>
<evidence type="ECO:0000313" key="2">
    <source>
        <dbReference type="Proteomes" id="UP001646157"/>
    </source>
</evidence>
<dbReference type="Proteomes" id="UP001646157">
    <property type="component" value="Unassembled WGS sequence"/>
</dbReference>